<comment type="caution">
    <text evidence="1">The sequence shown here is derived from an EMBL/GenBank/DDBJ whole genome shotgun (WGS) entry which is preliminary data.</text>
</comment>
<reference evidence="1" key="1">
    <citation type="journal article" date="2022" name="bioRxiv">
        <title>Genomics of Preaxostyla Flagellates Illuminates Evolutionary Transitions and the Path Towards Mitochondrial Loss.</title>
        <authorList>
            <person name="Novak L.V.F."/>
            <person name="Treitli S.C."/>
            <person name="Pyrih J."/>
            <person name="Halakuc P."/>
            <person name="Pipaliya S.V."/>
            <person name="Vacek V."/>
            <person name="Brzon O."/>
            <person name="Soukal P."/>
            <person name="Eme L."/>
            <person name="Dacks J.B."/>
            <person name="Karnkowska A."/>
            <person name="Elias M."/>
            <person name="Hampl V."/>
        </authorList>
    </citation>
    <scope>NUCLEOTIDE SEQUENCE</scope>
    <source>
        <strain evidence="1">RCP-MX</strain>
    </source>
</reference>
<dbReference type="Proteomes" id="UP001141327">
    <property type="component" value="Unassembled WGS sequence"/>
</dbReference>
<evidence type="ECO:0000313" key="3">
    <source>
        <dbReference type="Proteomes" id="UP001141327"/>
    </source>
</evidence>
<evidence type="ECO:0000313" key="1">
    <source>
        <dbReference type="EMBL" id="KAJ4453166.1"/>
    </source>
</evidence>
<sequence>MRWALKFMLLEKNWKQCIGDQRGRLTHFQAFYDHFCKFAQPRNGHKQRKTPQKKAALFQQSENANLLLKIPAKNGDLPRNTIQDAVVPHWRGDFGTRRPHRPWFPHLHLQNLLPRNLRFLVLLSICKT</sequence>
<organism evidence="1 3">
    <name type="scientific">Paratrimastix pyriformis</name>
    <dbReference type="NCBI Taxonomy" id="342808"/>
    <lineage>
        <taxon>Eukaryota</taxon>
        <taxon>Metamonada</taxon>
        <taxon>Preaxostyla</taxon>
        <taxon>Paratrimastigidae</taxon>
        <taxon>Paratrimastix</taxon>
    </lineage>
</organism>
<dbReference type="EMBL" id="JAPMOS010000119">
    <property type="protein sequence ID" value="KAJ4455098.1"/>
    <property type="molecule type" value="Genomic_DNA"/>
</dbReference>
<gene>
    <name evidence="2" type="ORF">PAPYR_10000</name>
    <name evidence="1" type="ORF">PAPYR_12449</name>
</gene>
<evidence type="ECO:0000313" key="2">
    <source>
        <dbReference type="EMBL" id="KAJ4455098.1"/>
    </source>
</evidence>
<proteinExistence type="predicted"/>
<name>A0ABQ8U5Q4_9EUKA</name>
<accession>A0ABQ8U5Q4</accession>
<keyword evidence="3" id="KW-1185">Reference proteome</keyword>
<dbReference type="EMBL" id="JAPMOS010000305">
    <property type="protein sequence ID" value="KAJ4453166.1"/>
    <property type="molecule type" value="Genomic_DNA"/>
</dbReference>
<protein>
    <submittedName>
        <fullName evidence="1">Uncharacterized protein</fullName>
    </submittedName>
</protein>